<proteinExistence type="predicted"/>
<name>A0ABQ1S7N2_9SPHN</name>
<comment type="caution">
    <text evidence="2">The sequence shown here is derived from an EMBL/GenBank/DDBJ whole genome shotgun (WGS) entry which is preliminary data.</text>
</comment>
<feature type="domain" description="Hypervirulence associated protein TUDOR" evidence="1">
    <location>
        <begin position="10"/>
        <end position="71"/>
    </location>
</feature>
<evidence type="ECO:0000313" key="3">
    <source>
        <dbReference type="Proteomes" id="UP000619041"/>
    </source>
</evidence>
<evidence type="ECO:0000259" key="1">
    <source>
        <dbReference type="Pfam" id="PF11160"/>
    </source>
</evidence>
<dbReference type="EMBL" id="BMKL01000001">
    <property type="protein sequence ID" value="GGD97204.1"/>
    <property type="molecule type" value="Genomic_DNA"/>
</dbReference>
<evidence type="ECO:0000313" key="2">
    <source>
        <dbReference type="EMBL" id="GGD97204.1"/>
    </source>
</evidence>
<dbReference type="Pfam" id="PF11160">
    <property type="entry name" value="Hva1_TUDOR"/>
    <property type="match status" value="1"/>
</dbReference>
<gene>
    <name evidence="2" type="ORF">GCM10011515_16260</name>
</gene>
<organism evidence="2 3">
    <name type="scientific">Tsuneonella deserti</name>
    <dbReference type="NCBI Taxonomy" id="2035528"/>
    <lineage>
        <taxon>Bacteria</taxon>
        <taxon>Pseudomonadati</taxon>
        <taxon>Pseudomonadota</taxon>
        <taxon>Alphaproteobacteria</taxon>
        <taxon>Sphingomonadales</taxon>
        <taxon>Erythrobacteraceae</taxon>
        <taxon>Tsuneonella</taxon>
    </lineage>
</organism>
<reference evidence="3" key="1">
    <citation type="journal article" date="2019" name="Int. J. Syst. Evol. Microbiol.">
        <title>The Global Catalogue of Microorganisms (GCM) 10K type strain sequencing project: providing services to taxonomists for standard genome sequencing and annotation.</title>
        <authorList>
            <consortium name="The Broad Institute Genomics Platform"/>
            <consortium name="The Broad Institute Genome Sequencing Center for Infectious Disease"/>
            <person name="Wu L."/>
            <person name="Ma J."/>
        </authorList>
    </citation>
    <scope>NUCLEOTIDE SEQUENCE [LARGE SCALE GENOMIC DNA]</scope>
    <source>
        <strain evidence="3">CGMCC 1.15959</strain>
    </source>
</reference>
<protein>
    <recommendedName>
        <fullName evidence="1">Hypervirulence associated protein TUDOR domain-containing protein</fullName>
    </recommendedName>
</protein>
<dbReference type="RefSeq" id="WP_188644673.1">
    <property type="nucleotide sequence ID" value="NZ_BMKL01000001.1"/>
</dbReference>
<sequence length="74" mass="8352">MMPESSFRKGQQVRWQWSGSKASGKIVERFDRRVQRTIKGSKIVRNGSNEDPAYLVEQADGDRVLKLGSELEGA</sequence>
<dbReference type="InterPro" id="IPR021331">
    <property type="entry name" value="Hva1_TUDOR"/>
</dbReference>
<accession>A0ABQ1S7N2</accession>
<keyword evidence="3" id="KW-1185">Reference proteome</keyword>
<dbReference type="Proteomes" id="UP000619041">
    <property type="component" value="Unassembled WGS sequence"/>
</dbReference>